<dbReference type="EC" id="3.6.4.-" evidence="7"/>
<gene>
    <name evidence="7" type="primary">mutS2</name>
    <name evidence="7" type="synonym">rqcU</name>
    <name evidence="10" type="ORF">IMC76_01220</name>
</gene>
<dbReference type="AlphaFoldDB" id="A0A7M1LGB2"/>
<comment type="function">
    <text evidence="7">Endonuclease that is involved in the suppression of homologous recombination and thus may have a key role in the control of bacterial genetic diversity.</text>
</comment>
<dbReference type="HAMAP" id="MF_00092">
    <property type="entry name" value="MutS2"/>
    <property type="match status" value="1"/>
</dbReference>
<dbReference type="GO" id="GO:0045910">
    <property type="term" value="P:negative regulation of DNA recombination"/>
    <property type="evidence" value="ECO:0007669"/>
    <property type="project" value="InterPro"/>
</dbReference>
<protein>
    <recommendedName>
        <fullName evidence="7">Endonuclease MutS2</fullName>
        <ecNumber evidence="7">3.1.-.-</ecNumber>
    </recommendedName>
    <alternativeName>
        <fullName evidence="7">Ribosome-associated protein quality control-upstream factor</fullName>
        <shortName evidence="7">RQC-upstream factor</shortName>
        <shortName evidence="7">RqcU</shortName>
        <ecNumber evidence="7">3.6.4.-</ecNumber>
    </alternativeName>
</protein>
<dbReference type="GO" id="GO:0019843">
    <property type="term" value="F:rRNA binding"/>
    <property type="evidence" value="ECO:0007669"/>
    <property type="project" value="UniProtKB-UniRule"/>
</dbReference>
<dbReference type="GO" id="GO:0006298">
    <property type="term" value="P:mismatch repair"/>
    <property type="evidence" value="ECO:0007669"/>
    <property type="project" value="InterPro"/>
</dbReference>
<feature type="coiled-coil region" evidence="8">
    <location>
        <begin position="487"/>
        <end position="546"/>
    </location>
</feature>
<dbReference type="SMART" id="SM00463">
    <property type="entry name" value="SMR"/>
    <property type="match status" value="1"/>
</dbReference>
<keyword evidence="1 7" id="KW-0699">rRNA-binding</keyword>
<evidence type="ECO:0000256" key="8">
    <source>
        <dbReference type="SAM" id="Coils"/>
    </source>
</evidence>
<proteinExistence type="inferred from homology"/>
<dbReference type="GO" id="GO:0140664">
    <property type="term" value="F:ATP-dependent DNA damage sensor activity"/>
    <property type="evidence" value="ECO:0007669"/>
    <property type="project" value="InterPro"/>
</dbReference>
<dbReference type="SUPFAM" id="SSF160443">
    <property type="entry name" value="SMR domain-like"/>
    <property type="match status" value="1"/>
</dbReference>
<dbReference type="InterPro" id="IPR007696">
    <property type="entry name" value="DNA_mismatch_repair_MutS_core"/>
</dbReference>
<dbReference type="OrthoDB" id="9808166at2"/>
<dbReference type="InterPro" id="IPR045076">
    <property type="entry name" value="MutS"/>
</dbReference>
<dbReference type="InterPro" id="IPR036063">
    <property type="entry name" value="Smr_dom_sf"/>
</dbReference>
<dbReference type="RefSeq" id="WP_025803034.1">
    <property type="nucleotide sequence ID" value="NZ_CP053842.1"/>
</dbReference>
<keyword evidence="3 7" id="KW-0378">Hydrolase</keyword>
<dbReference type="InterPro" id="IPR002625">
    <property type="entry name" value="Smr_dom"/>
</dbReference>
<evidence type="ECO:0000256" key="3">
    <source>
        <dbReference type="ARBA" id="ARBA00022801"/>
    </source>
</evidence>
<dbReference type="SUPFAM" id="SSF48334">
    <property type="entry name" value="DNA repair protein MutS, domain III"/>
    <property type="match status" value="1"/>
</dbReference>
<evidence type="ECO:0000313" key="10">
    <source>
        <dbReference type="EMBL" id="QOQ87470.1"/>
    </source>
</evidence>
<evidence type="ECO:0000256" key="5">
    <source>
        <dbReference type="ARBA" id="ARBA00022884"/>
    </source>
</evidence>
<dbReference type="SMART" id="SM00533">
    <property type="entry name" value="MUTSd"/>
    <property type="match status" value="1"/>
</dbReference>
<keyword evidence="6 7" id="KW-0238">DNA-binding</keyword>
<dbReference type="GO" id="GO:0030983">
    <property type="term" value="F:mismatched DNA binding"/>
    <property type="evidence" value="ECO:0007669"/>
    <property type="project" value="InterPro"/>
</dbReference>
<dbReference type="GO" id="GO:0004519">
    <property type="term" value="F:endonuclease activity"/>
    <property type="evidence" value="ECO:0007669"/>
    <property type="project" value="UniProtKB-UniRule"/>
</dbReference>
<dbReference type="GO" id="GO:0072344">
    <property type="term" value="P:rescue of stalled ribosome"/>
    <property type="evidence" value="ECO:0007669"/>
    <property type="project" value="UniProtKB-UniRule"/>
</dbReference>
<dbReference type="EC" id="3.1.-.-" evidence="7"/>
<organism evidence="10 11">
    <name type="scientific">Campylobacter corcagiensis</name>
    <dbReference type="NCBI Taxonomy" id="1448857"/>
    <lineage>
        <taxon>Bacteria</taxon>
        <taxon>Pseudomonadati</taxon>
        <taxon>Campylobacterota</taxon>
        <taxon>Epsilonproteobacteria</taxon>
        <taxon>Campylobacterales</taxon>
        <taxon>Campylobacteraceae</taxon>
        <taxon>Campylobacter</taxon>
    </lineage>
</organism>
<dbReference type="SUPFAM" id="SSF52540">
    <property type="entry name" value="P-loop containing nucleoside triphosphate hydrolases"/>
    <property type="match status" value="1"/>
</dbReference>
<dbReference type="InterPro" id="IPR005747">
    <property type="entry name" value="MutS2"/>
</dbReference>
<dbReference type="NCBIfam" id="TIGR01069">
    <property type="entry name" value="mutS2"/>
    <property type="match status" value="1"/>
</dbReference>
<evidence type="ECO:0000256" key="6">
    <source>
        <dbReference type="ARBA" id="ARBA00023125"/>
    </source>
</evidence>
<dbReference type="InterPro" id="IPR027417">
    <property type="entry name" value="P-loop_NTPase"/>
</dbReference>
<feature type="binding site" evidence="7">
    <location>
        <begin position="307"/>
        <end position="314"/>
    </location>
    <ligand>
        <name>ATP</name>
        <dbReference type="ChEBI" id="CHEBI:30616"/>
    </ligand>
</feature>
<dbReference type="InterPro" id="IPR000432">
    <property type="entry name" value="DNA_mismatch_repair_MutS_C"/>
</dbReference>
<sequence length="733" mass="83044">MRELFKRVDLDEYLAKFESFLARPKELFLEGDSKVNYEQILELAKFDITPPPNITNLDDALMRISKFGVLHISEIYEFTKIINYFSYIKKFKFEGSLNSWLLKIEIPTILLKISNYFDDEGKFKDEVDSRFYSLKESYRVKKEQINSELKKLLYTKSLAPYLVDTQIHYVNEAETILVRGGFNHALKGQVIGRSSGGYFYVSPNSISNLKSQQAEILDSIQEVIYEHCKEISSVFNKNLLFLRFINRAFDKLDSLLARAFLAKSQDLEFLLSDNSKDIVIKDFAHPALKNPKKISLNFSKKVLLITGVNAGGKSMLLKSILSVALLSKYLLPMRIKADASKVGNFKDFELIMEDPQDSKNDISTFAGRMLSFSKLFGRKNLLLGVDEIELGTDFEEAASLYSVMIEQLMKSDVKMVITTHHKRLAMLLSKDSEVELIAALYDEKQGVPKFEFLEGIIGKSYAFETALRYNIPPNLVAKAKEIYGVDKENLNEAITKAINLELELKEKIVSTDEKEKKLDKLLESLKDQKTKADEKIQSEIKRLEMEYYKAINEAKRGINLKDIKDKQRSINKANDLINAVKKPPKISKPYEFKVGDFVKYGSVKGEIIAINKKEATVLSDGLKLRVGLNLLNPSSKPLQPKKQSVKISVNKPTNPELILDLHGLRVDEAMNRLDKFISDSLVLGFDEIVVKHGIGTGKLSAAVKEFLKAHPSVVSFRDGAPSEGGYGSKVIKL</sequence>
<evidence type="ECO:0000256" key="4">
    <source>
        <dbReference type="ARBA" id="ARBA00022840"/>
    </source>
</evidence>
<dbReference type="PROSITE" id="PS50828">
    <property type="entry name" value="SMR"/>
    <property type="match status" value="1"/>
</dbReference>
<dbReference type="Gene3D" id="3.30.1370.110">
    <property type="match status" value="1"/>
</dbReference>
<keyword evidence="7 10" id="KW-0255">Endonuclease</keyword>
<dbReference type="SMART" id="SM00534">
    <property type="entry name" value="MUTSac"/>
    <property type="match status" value="1"/>
</dbReference>
<dbReference type="GO" id="GO:0016887">
    <property type="term" value="F:ATP hydrolysis activity"/>
    <property type="evidence" value="ECO:0007669"/>
    <property type="project" value="InterPro"/>
</dbReference>
<keyword evidence="7" id="KW-0540">Nuclease</keyword>
<feature type="domain" description="Smr" evidence="9">
    <location>
        <begin position="659"/>
        <end position="733"/>
    </location>
</feature>
<name>A0A7M1LGB2_9BACT</name>
<evidence type="ECO:0000313" key="11">
    <source>
        <dbReference type="Proteomes" id="UP000594749"/>
    </source>
</evidence>
<comment type="similarity">
    <text evidence="7">Belongs to the DNA mismatch repair MutS family. MutS2 subfamily.</text>
</comment>
<dbReference type="Proteomes" id="UP000594749">
    <property type="component" value="Chromosome"/>
</dbReference>
<evidence type="ECO:0000256" key="7">
    <source>
        <dbReference type="HAMAP-Rule" id="MF_00092"/>
    </source>
</evidence>
<dbReference type="Gene3D" id="3.40.50.300">
    <property type="entry name" value="P-loop containing nucleotide triphosphate hydrolases"/>
    <property type="match status" value="1"/>
</dbReference>
<dbReference type="InterPro" id="IPR036187">
    <property type="entry name" value="DNA_mismatch_repair_MutS_sf"/>
</dbReference>
<keyword evidence="11" id="KW-1185">Reference proteome</keyword>
<keyword evidence="5 7" id="KW-0694">RNA-binding</keyword>
<evidence type="ECO:0000256" key="1">
    <source>
        <dbReference type="ARBA" id="ARBA00022730"/>
    </source>
</evidence>
<dbReference type="PANTHER" id="PTHR11361:SF14">
    <property type="entry name" value="DNA MISMATCH REPAIR PROTEIN MUTS, TYPE 2"/>
    <property type="match status" value="1"/>
</dbReference>
<comment type="subunit">
    <text evidence="7">Homodimer. Binds to stalled ribosomes, contacting rRNA.</text>
</comment>
<accession>A0A7M1LGB2</accession>
<reference evidence="10 11" key="1">
    <citation type="submission" date="2020-10" db="EMBL/GenBank/DDBJ databases">
        <title>Campylobacter and Helicobacter PacBio genomes.</title>
        <authorList>
            <person name="Lane C."/>
        </authorList>
    </citation>
    <scope>NUCLEOTIDE SEQUENCE [LARGE SCALE GENOMIC DNA]</scope>
    <source>
        <strain evidence="10 11">2016D-0077</strain>
    </source>
</reference>
<keyword evidence="2 7" id="KW-0547">Nucleotide-binding</keyword>
<dbReference type="GO" id="GO:0005524">
    <property type="term" value="F:ATP binding"/>
    <property type="evidence" value="ECO:0007669"/>
    <property type="project" value="UniProtKB-UniRule"/>
</dbReference>
<keyword evidence="8" id="KW-0175">Coiled coil</keyword>
<evidence type="ECO:0000256" key="2">
    <source>
        <dbReference type="ARBA" id="ARBA00022741"/>
    </source>
</evidence>
<dbReference type="EMBL" id="CP063078">
    <property type="protein sequence ID" value="QOQ87470.1"/>
    <property type="molecule type" value="Genomic_DNA"/>
</dbReference>
<dbReference type="Pfam" id="PF01713">
    <property type="entry name" value="Smr"/>
    <property type="match status" value="1"/>
</dbReference>
<dbReference type="PANTHER" id="PTHR11361">
    <property type="entry name" value="DNA MISMATCH REPAIR PROTEIN MUTS FAMILY MEMBER"/>
    <property type="match status" value="1"/>
</dbReference>
<comment type="function">
    <text evidence="7">Acts as a ribosome collision sensor, splitting the ribosome into its 2 subunits. Detects stalled/collided 70S ribosomes which it binds and splits by an ATP-hydrolysis driven conformational change. Acts upstream of the ribosome quality control system (RQC), a ribosome-associated complex that mediates the extraction of incompletely synthesized nascent chains from stalled ribosomes and their subsequent degradation. Probably generates substrates for RQC.</text>
</comment>
<evidence type="ECO:0000259" key="9">
    <source>
        <dbReference type="PROSITE" id="PS50828"/>
    </source>
</evidence>
<dbReference type="PIRSF" id="PIRSF005814">
    <property type="entry name" value="MutS_YshD"/>
    <property type="match status" value="1"/>
</dbReference>
<dbReference type="Pfam" id="PF00488">
    <property type="entry name" value="MutS_V"/>
    <property type="match status" value="1"/>
</dbReference>
<dbReference type="GO" id="GO:0043023">
    <property type="term" value="F:ribosomal large subunit binding"/>
    <property type="evidence" value="ECO:0007669"/>
    <property type="project" value="UniProtKB-UniRule"/>
</dbReference>
<keyword evidence="4 7" id="KW-0067">ATP-binding</keyword>